<keyword evidence="1" id="KW-0812">Transmembrane</keyword>
<protein>
    <submittedName>
        <fullName evidence="3">DUF2892 domain-containing protein</fullName>
    </submittedName>
</protein>
<comment type="caution">
    <text evidence="3">The sequence shown here is derived from an EMBL/GenBank/DDBJ whole genome shotgun (WGS) entry which is preliminary data.</text>
</comment>
<feature type="transmembrane region" description="Helical" evidence="1">
    <location>
        <begin position="9"/>
        <end position="27"/>
    </location>
</feature>
<accession>A0A849P667</accession>
<dbReference type="InterPro" id="IPR021309">
    <property type="entry name" value="YgaP-like_TM"/>
</dbReference>
<organism evidence="3 4">
    <name type="scientific">Pelistega suis</name>
    <dbReference type="NCBI Taxonomy" id="1631957"/>
    <lineage>
        <taxon>Bacteria</taxon>
        <taxon>Pseudomonadati</taxon>
        <taxon>Pseudomonadota</taxon>
        <taxon>Betaproteobacteria</taxon>
        <taxon>Burkholderiales</taxon>
        <taxon>Alcaligenaceae</taxon>
        <taxon>Pelistega</taxon>
    </lineage>
</organism>
<keyword evidence="1" id="KW-1133">Transmembrane helix</keyword>
<feature type="domain" description="Inner membrane protein YgaP-like transmembrane" evidence="2">
    <location>
        <begin position="1"/>
        <end position="59"/>
    </location>
</feature>
<reference evidence="3 4" key="1">
    <citation type="submission" date="2020-05" db="EMBL/GenBank/DDBJ databases">
        <authorList>
            <person name="Niu N."/>
        </authorList>
    </citation>
    <scope>NUCLEOTIDE SEQUENCE [LARGE SCALE GENOMIC DNA]</scope>
    <source>
        <strain evidence="3 4">3340-03</strain>
    </source>
</reference>
<dbReference type="Proteomes" id="UP000537862">
    <property type="component" value="Unassembled WGS sequence"/>
</dbReference>
<proteinExistence type="predicted"/>
<sequence>MKNVGGFDRFARIIVGIALIVLSYTGYIGTWGYIGIIPLITGLFSRCPLYSLIGLNTCPLSRK</sequence>
<dbReference type="AlphaFoldDB" id="A0A849P667"/>
<evidence type="ECO:0000259" key="2">
    <source>
        <dbReference type="Pfam" id="PF11127"/>
    </source>
</evidence>
<dbReference type="Pfam" id="PF11127">
    <property type="entry name" value="YgaP-like_TM"/>
    <property type="match status" value="1"/>
</dbReference>
<name>A0A849P667_9BURK</name>
<keyword evidence="4" id="KW-1185">Reference proteome</keyword>
<gene>
    <name evidence="3" type="ORF">HKX39_03720</name>
</gene>
<evidence type="ECO:0000256" key="1">
    <source>
        <dbReference type="SAM" id="Phobius"/>
    </source>
</evidence>
<dbReference type="EMBL" id="JABGBN010000002">
    <property type="protein sequence ID" value="NOL51282.1"/>
    <property type="molecule type" value="Genomic_DNA"/>
</dbReference>
<evidence type="ECO:0000313" key="4">
    <source>
        <dbReference type="Proteomes" id="UP000537862"/>
    </source>
</evidence>
<keyword evidence="1" id="KW-0472">Membrane</keyword>
<evidence type="ECO:0000313" key="3">
    <source>
        <dbReference type="EMBL" id="NOL51282.1"/>
    </source>
</evidence>